<proteinExistence type="predicted"/>
<protein>
    <recommendedName>
        <fullName evidence="4">Lipoprotein</fullName>
    </recommendedName>
</protein>
<dbReference type="Proteomes" id="UP001196843">
    <property type="component" value="Unassembled WGS sequence"/>
</dbReference>
<gene>
    <name evidence="2" type="ORF">JNB62_16305</name>
</gene>
<dbReference type="RefSeq" id="WP_220301952.1">
    <property type="nucleotide sequence ID" value="NZ_JAEUAW010000015.1"/>
</dbReference>
<evidence type="ECO:0000313" key="2">
    <source>
        <dbReference type="EMBL" id="MBW9095247.1"/>
    </source>
</evidence>
<dbReference type="EMBL" id="JAEUAW010000015">
    <property type="protein sequence ID" value="MBW9095247.1"/>
    <property type="molecule type" value="Genomic_DNA"/>
</dbReference>
<evidence type="ECO:0000256" key="1">
    <source>
        <dbReference type="SAM" id="MobiDB-lite"/>
    </source>
</evidence>
<name>A0ABS7HSS2_9MICO</name>
<keyword evidence="3" id="KW-1185">Reference proteome</keyword>
<sequence>MLLTGCSVGEPPEFDREQAAQDELPVPTSAEDWSIDPDTSRYAGAAEGYDLYIGHPADMDGICLVMIEASTEAWESTSCGAGDGVGTKLPSGTGVEVGNFRFPDGTGRIQLSESVAIVTTTGD</sequence>
<evidence type="ECO:0000313" key="3">
    <source>
        <dbReference type="Proteomes" id="UP001196843"/>
    </source>
</evidence>
<feature type="region of interest" description="Disordered" evidence="1">
    <location>
        <begin position="1"/>
        <end position="37"/>
    </location>
</feature>
<evidence type="ECO:0008006" key="4">
    <source>
        <dbReference type="Google" id="ProtNLM"/>
    </source>
</evidence>
<comment type="caution">
    <text evidence="2">The sequence shown here is derived from an EMBL/GenBank/DDBJ whole genome shotgun (WGS) entry which is preliminary data.</text>
</comment>
<reference evidence="2 3" key="1">
    <citation type="journal article" date="2021" name="MBio">
        <title>Poor Competitiveness of Bradyrhizobium in Pigeon Pea Root Colonization in Indian Soils.</title>
        <authorList>
            <person name="Chalasani D."/>
            <person name="Basu A."/>
            <person name="Pullabhotla S.V.S.R.N."/>
            <person name="Jorrin B."/>
            <person name="Neal A.L."/>
            <person name="Poole P.S."/>
            <person name="Podile A.R."/>
            <person name="Tkacz A."/>
        </authorList>
    </citation>
    <scope>NUCLEOTIDE SEQUENCE [LARGE SCALE GENOMIC DNA]</scope>
    <source>
        <strain evidence="2 3">HU14</strain>
    </source>
</reference>
<organism evidence="2 3">
    <name type="scientific">Microbacterium jejuense</name>
    <dbReference type="NCBI Taxonomy" id="1263637"/>
    <lineage>
        <taxon>Bacteria</taxon>
        <taxon>Bacillati</taxon>
        <taxon>Actinomycetota</taxon>
        <taxon>Actinomycetes</taxon>
        <taxon>Micrococcales</taxon>
        <taxon>Microbacteriaceae</taxon>
        <taxon>Microbacterium</taxon>
    </lineage>
</organism>
<accession>A0ABS7HSS2</accession>